<keyword evidence="3" id="KW-1185">Reference proteome</keyword>
<name>A0A6M6JBX4_9PSEU</name>
<dbReference type="RefSeq" id="WP_172155496.1">
    <property type="nucleotide sequence ID" value="NZ_CP053564.1"/>
</dbReference>
<accession>A0A6M6JBX4</accession>
<dbReference type="GO" id="GO:0005975">
    <property type="term" value="P:carbohydrate metabolic process"/>
    <property type="evidence" value="ECO:0007669"/>
    <property type="project" value="UniProtKB-ARBA"/>
</dbReference>
<feature type="domain" description="DUF11" evidence="1">
    <location>
        <begin position="79"/>
        <end position="190"/>
    </location>
</feature>
<gene>
    <name evidence="2" type="ORF">HOP40_06170</name>
</gene>
<dbReference type="Pfam" id="PF01345">
    <property type="entry name" value="DUF11"/>
    <property type="match status" value="1"/>
</dbReference>
<dbReference type="InterPro" id="IPR001434">
    <property type="entry name" value="OmcB-like_DUF11"/>
</dbReference>
<proteinExistence type="predicted"/>
<sequence length="194" mass="18366">MPGAPVTFTVTSGSAAFGTSATASATTGPTGAAVSPDLTAGATAGPVVVTATSGTLTTTYALTVTPAPVVGPARADVSVALAAPATVRQGGTFTATLTVRNAGPATATSVASGITVPKGLRITAGGGGAVARDGRAVGFLAPSVASGATVTHTVTVTVDRGVRGTQTPAAAGSPLRVVDPNLRNDVATARTTAG</sequence>
<organism evidence="2 3">
    <name type="scientific">Pseudonocardia broussonetiae</name>
    <dbReference type="NCBI Taxonomy" id="2736640"/>
    <lineage>
        <taxon>Bacteria</taxon>
        <taxon>Bacillati</taxon>
        <taxon>Actinomycetota</taxon>
        <taxon>Actinomycetes</taxon>
        <taxon>Pseudonocardiales</taxon>
        <taxon>Pseudonocardiaceae</taxon>
        <taxon>Pseudonocardia</taxon>
    </lineage>
</organism>
<protein>
    <recommendedName>
        <fullName evidence="1">DUF11 domain-containing protein</fullName>
    </recommendedName>
</protein>
<dbReference type="EMBL" id="CP053564">
    <property type="protein sequence ID" value="QJY45448.1"/>
    <property type="molecule type" value="Genomic_DNA"/>
</dbReference>
<evidence type="ECO:0000313" key="3">
    <source>
        <dbReference type="Proteomes" id="UP000505377"/>
    </source>
</evidence>
<evidence type="ECO:0000313" key="2">
    <source>
        <dbReference type="EMBL" id="QJY45448.1"/>
    </source>
</evidence>
<dbReference type="KEGG" id="pbro:HOP40_06170"/>
<dbReference type="Gene3D" id="2.60.40.10">
    <property type="entry name" value="Immunoglobulins"/>
    <property type="match status" value="1"/>
</dbReference>
<reference evidence="2 3" key="1">
    <citation type="submission" date="2020-05" db="EMBL/GenBank/DDBJ databases">
        <authorList>
            <person name="Mo P."/>
        </authorList>
    </citation>
    <scope>NUCLEOTIDE SEQUENCE [LARGE SCALE GENOMIC DNA]</scope>
    <source>
        <strain evidence="2 3">Gen01</strain>
    </source>
</reference>
<dbReference type="InterPro" id="IPR013783">
    <property type="entry name" value="Ig-like_fold"/>
</dbReference>
<evidence type="ECO:0000259" key="1">
    <source>
        <dbReference type="Pfam" id="PF01345"/>
    </source>
</evidence>
<dbReference type="Proteomes" id="UP000505377">
    <property type="component" value="Chromosome"/>
</dbReference>
<dbReference type="AlphaFoldDB" id="A0A6M6JBX4"/>